<dbReference type="GO" id="GO:0006450">
    <property type="term" value="P:regulation of translational fidelity"/>
    <property type="evidence" value="ECO:0007669"/>
    <property type="project" value="TreeGrafter"/>
</dbReference>
<comment type="subcellular location">
    <subcellularLocation>
        <location evidence="1">Cytoplasm</location>
    </subcellularLocation>
</comment>
<keyword evidence="14" id="KW-1185">Reference proteome</keyword>
<keyword evidence="4" id="KW-0963">Cytoplasm</keyword>
<dbReference type="OrthoDB" id="9814580at2"/>
<accession>A0A1G9SK41</accession>
<keyword evidence="7" id="KW-0548">Nucleotidyltransferase</keyword>
<dbReference type="InterPro" id="IPR006070">
    <property type="entry name" value="Sua5-like_dom"/>
</dbReference>
<evidence type="ECO:0000313" key="13">
    <source>
        <dbReference type="EMBL" id="SDM35863.1"/>
    </source>
</evidence>
<dbReference type="Proteomes" id="UP000198901">
    <property type="component" value="Unassembled WGS sequence"/>
</dbReference>
<evidence type="ECO:0000256" key="5">
    <source>
        <dbReference type="ARBA" id="ARBA00022679"/>
    </source>
</evidence>
<dbReference type="STRING" id="563176.SAMN04488090_3207"/>
<evidence type="ECO:0000256" key="10">
    <source>
        <dbReference type="ARBA" id="ARBA00029774"/>
    </source>
</evidence>
<organism evidence="13 14">
    <name type="scientific">Siphonobacter aquaeclarae</name>
    <dbReference type="NCBI Taxonomy" id="563176"/>
    <lineage>
        <taxon>Bacteria</taxon>
        <taxon>Pseudomonadati</taxon>
        <taxon>Bacteroidota</taxon>
        <taxon>Cytophagia</taxon>
        <taxon>Cytophagales</taxon>
        <taxon>Cytophagaceae</taxon>
        <taxon>Siphonobacter</taxon>
    </lineage>
</organism>
<reference evidence="13 14" key="1">
    <citation type="submission" date="2016-10" db="EMBL/GenBank/DDBJ databases">
        <authorList>
            <person name="de Groot N.N."/>
        </authorList>
    </citation>
    <scope>NUCLEOTIDE SEQUENCE [LARGE SCALE GENOMIC DNA]</scope>
    <source>
        <strain evidence="13 14">DSM 21668</strain>
    </source>
</reference>
<dbReference type="EMBL" id="FNGS01000006">
    <property type="protein sequence ID" value="SDM35863.1"/>
    <property type="molecule type" value="Genomic_DNA"/>
</dbReference>
<dbReference type="PANTHER" id="PTHR17490">
    <property type="entry name" value="SUA5"/>
    <property type="match status" value="1"/>
</dbReference>
<evidence type="ECO:0000256" key="1">
    <source>
        <dbReference type="ARBA" id="ARBA00004496"/>
    </source>
</evidence>
<comment type="similarity">
    <text evidence="2">Belongs to the SUA5 family.</text>
</comment>
<keyword evidence="8" id="KW-0547">Nucleotide-binding</keyword>
<keyword evidence="6" id="KW-0819">tRNA processing</keyword>
<evidence type="ECO:0000256" key="11">
    <source>
        <dbReference type="ARBA" id="ARBA00048366"/>
    </source>
</evidence>
<dbReference type="SUPFAM" id="SSF55821">
    <property type="entry name" value="YrdC/RibB"/>
    <property type="match status" value="1"/>
</dbReference>
<proteinExistence type="inferred from homology"/>
<evidence type="ECO:0000256" key="4">
    <source>
        <dbReference type="ARBA" id="ARBA00022490"/>
    </source>
</evidence>
<dbReference type="PANTHER" id="PTHR17490:SF16">
    <property type="entry name" value="THREONYLCARBAMOYL-AMP SYNTHASE"/>
    <property type="match status" value="1"/>
</dbReference>
<dbReference type="GO" id="GO:0005524">
    <property type="term" value="F:ATP binding"/>
    <property type="evidence" value="ECO:0007669"/>
    <property type="project" value="UniProtKB-KW"/>
</dbReference>
<name>A0A1G9SK41_9BACT</name>
<evidence type="ECO:0000256" key="3">
    <source>
        <dbReference type="ARBA" id="ARBA00012584"/>
    </source>
</evidence>
<evidence type="ECO:0000256" key="6">
    <source>
        <dbReference type="ARBA" id="ARBA00022694"/>
    </source>
</evidence>
<gene>
    <name evidence="13" type="ORF">SAMN04488090_3207</name>
</gene>
<evidence type="ECO:0000256" key="8">
    <source>
        <dbReference type="ARBA" id="ARBA00022741"/>
    </source>
</evidence>
<protein>
    <recommendedName>
        <fullName evidence="10">L-threonylcarbamoyladenylate synthase</fullName>
        <ecNumber evidence="3">2.7.7.87</ecNumber>
    </recommendedName>
    <alternativeName>
        <fullName evidence="10">L-threonylcarbamoyladenylate synthase</fullName>
    </alternativeName>
</protein>
<sequence>MNAEIRAAVQALRNGQLVRFPSDTVWSLGGDATRPETVAKLREAAGIPAEQGLIVLLWDSSVLDRYVVRLPELAYDLIDYAEDPLTVVFSQGKNVAGNVSGPDGSIAIRVVKDGPCLELLRAFGGPVLSTVAPAAEVDAHLFPAPPSWKAGKLSRIVRLGSGGEFEFIRK</sequence>
<dbReference type="PROSITE" id="PS51163">
    <property type="entry name" value="YRDC"/>
    <property type="match status" value="1"/>
</dbReference>
<evidence type="ECO:0000256" key="9">
    <source>
        <dbReference type="ARBA" id="ARBA00022840"/>
    </source>
</evidence>
<dbReference type="AlphaFoldDB" id="A0A1G9SK41"/>
<dbReference type="RefSeq" id="WP_093204384.1">
    <property type="nucleotide sequence ID" value="NZ_FNGS01000006.1"/>
</dbReference>
<dbReference type="GO" id="GO:0008033">
    <property type="term" value="P:tRNA processing"/>
    <property type="evidence" value="ECO:0007669"/>
    <property type="project" value="UniProtKB-KW"/>
</dbReference>
<comment type="catalytic activity">
    <reaction evidence="11">
        <text>L-threonine + hydrogencarbonate + ATP = L-threonylcarbamoyladenylate + diphosphate + H2O</text>
        <dbReference type="Rhea" id="RHEA:36407"/>
        <dbReference type="ChEBI" id="CHEBI:15377"/>
        <dbReference type="ChEBI" id="CHEBI:17544"/>
        <dbReference type="ChEBI" id="CHEBI:30616"/>
        <dbReference type="ChEBI" id="CHEBI:33019"/>
        <dbReference type="ChEBI" id="CHEBI:57926"/>
        <dbReference type="ChEBI" id="CHEBI:73682"/>
        <dbReference type="EC" id="2.7.7.87"/>
    </reaction>
</comment>
<dbReference type="Gene3D" id="3.90.870.10">
    <property type="entry name" value="DHBP synthase"/>
    <property type="match status" value="1"/>
</dbReference>
<evidence type="ECO:0000259" key="12">
    <source>
        <dbReference type="PROSITE" id="PS51163"/>
    </source>
</evidence>
<dbReference type="GO" id="GO:0000049">
    <property type="term" value="F:tRNA binding"/>
    <property type="evidence" value="ECO:0007669"/>
    <property type="project" value="TreeGrafter"/>
</dbReference>
<dbReference type="Pfam" id="PF01300">
    <property type="entry name" value="Sua5_yciO_yrdC"/>
    <property type="match status" value="1"/>
</dbReference>
<dbReference type="EC" id="2.7.7.87" evidence="3"/>
<dbReference type="GO" id="GO:0061710">
    <property type="term" value="F:L-threonylcarbamoyladenylate synthase"/>
    <property type="evidence" value="ECO:0007669"/>
    <property type="project" value="UniProtKB-EC"/>
</dbReference>
<dbReference type="InterPro" id="IPR017945">
    <property type="entry name" value="DHBP_synth_RibB-like_a/b_dom"/>
</dbReference>
<keyword evidence="9" id="KW-0067">ATP-binding</keyword>
<dbReference type="InterPro" id="IPR050156">
    <property type="entry name" value="TC-AMP_synthase_SUA5"/>
</dbReference>
<dbReference type="GO" id="GO:0003725">
    <property type="term" value="F:double-stranded RNA binding"/>
    <property type="evidence" value="ECO:0007669"/>
    <property type="project" value="InterPro"/>
</dbReference>
<evidence type="ECO:0000256" key="2">
    <source>
        <dbReference type="ARBA" id="ARBA00007663"/>
    </source>
</evidence>
<feature type="domain" description="YrdC-like" evidence="12">
    <location>
        <begin position="2"/>
        <end position="170"/>
    </location>
</feature>
<keyword evidence="5" id="KW-0808">Transferase</keyword>
<dbReference type="GO" id="GO:0005737">
    <property type="term" value="C:cytoplasm"/>
    <property type="evidence" value="ECO:0007669"/>
    <property type="project" value="UniProtKB-SubCell"/>
</dbReference>
<evidence type="ECO:0000313" key="14">
    <source>
        <dbReference type="Proteomes" id="UP000198901"/>
    </source>
</evidence>
<evidence type="ECO:0000256" key="7">
    <source>
        <dbReference type="ARBA" id="ARBA00022695"/>
    </source>
</evidence>